<evidence type="ECO:0000256" key="2">
    <source>
        <dbReference type="ARBA" id="ARBA00022723"/>
    </source>
</evidence>
<keyword evidence="2" id="KW-0479">Metal-binding</keyword>
<evidence type="ECO:0000256" key="4">
    <source>
        <dbReference type="ARBA" id="ARBA00022842"/>
    </source>
</evidence>
<dbReference type="GeneID" id="88839014"/>
<dbReference type="Proteomes" id="UP000527324">
    <property type="component" value="Unassembled WGS sequence"/>
</dbReference>
<keyword evidence="7" id="KW-1185">Reference proteome</keyword>
<name>A0A7W9C8J9_9CAUL</name>
<dbReference type="SUPFAM" id="SSF55811">
    <property type="entry name" value="Nudix"/>
    <property type="match status" value="1"/>
</dbReference>
<dbReference type="PANTHER" id="PTHR12629:SF0">
    <property type="entry name" value="DIPHOSPHOINOSITOL-POLYPHOSPHATE DIPHOSPHATASE"/>
    <property type="match status" value="1"/>
</dbReference>
<dbReference type="AlphaFoldDB" id="A0A7W9C8J9"/>
<dbReference type="Pfam" id="PF00293">
    <property type="entry name" value="NUDIX"/>
    <property type="match status" value="1"/>
</dbReference>
<evidence type="ECO:0000256" key="3">
    <source>
        <dbReference type="ARBA" id="ARBA00022801"/>
    </source>
</evidence>
<accession>A0A7W9C8J9</accession>
<dbReference type="PANTHER" id="PTHR12629">
    <property type="entry name" value="DIPHOSPHOINOSITOL POLYPHOSPHATE PHOSPHOHYDROLASE"/>
    <property type="match status" value="1"/>
</dbReference>
<feature type="domain" description="Nudix hydrolase" evidence="5">
    <location>
        <begin position="13"/>
        <end position="143"/>
    </location>
</feature>
<keyword evidence="3" id="KW-0378">Hydrolase</keyword>
<protein>
    <submittedName>
        <fullName evidence="6">8-oxo-dGTP pyrophosphatase MutT (NUDIX family)</fullName>
    </submittedName>
</protein>
<dbReference type="InterPro" id="IPR015797">
    <property type="entry name" value="NUDIX_hydrolase-like_dom_sf"/>
</dbReference>
<reference evidence="6 7" key="1">
    <citation type="submission" date="2020-08" db="EMBL/GenBank/DDBJ databases">
        <title>Genomic Encyclopedia of Type Strains, Phase IV (KMG-IV): sequencing the most valuable type-strain genomes for metagenomic binning, comparative biology and taxonomic classification.</title>
        <authorList>
            <person name="Goeker M."/>
        </authorList>
    </citation>
    <scope>NUCLEOTIDE SEQUENCE [LARGE SCALE GENOMIC DNA]</scope>
    <source>
        <strain evidence="6 7">DSM 4731</strain>
    </source>
</reference>
<dbReference type="EMBL" id="JACHOQ010000005">
    <property type="protein sequence ID" value="MBB5740627.1"/>
    <property type="molecule type" value="Genomic_DNA"/>
</dbReference>
<proteinExistence type="predicted"/>
<dbReference type="GO" id="GO:0046872">
    <property type="term" value="F:metal ion binding"/>
    <property type="evidence" value="ECO:0007669"/>
    <property type="project" value="UniProtKB-KW"/>
</dbReference>
<comment type="caution">
    <text evidence="6">The sequence shown here is derived from an EMBL/GenBank/DDBJ whole genome shotgun (WGS) entry which is preliminary data.</text>
</comment>
<comment type="cofactor">
    <cofactor evidence="1">
        <name>Mg(2+)</name>
        <dbReference type="ChEBI" id="CHEBI:18420"/>
    </cofactor>
</comment>
<evidence type="ECO:0000259" key="5">
    <source>
        <dbReference type="PROSITE" id="PS51462"/>
    </source>
</evidence>
<dbReference type="InterPro" id="IPR000086">
    <property type="entry name" value="NUDIX_hydrolase_dom"/>
</dbReference>
<keyword evidence="4" id="KW-0460">Magnesium</keyword>
<organism evidence="6 7">
    <name type="scientific">Brevundimonas aurantiaca</name>
    <dbReference type="NCBI Taxonomy" id="74316"/>
    <lineage>
        <taxon>Bacteria</taxon>
        <taxon>Pseudomonadati</taxon>
        <taxon>Pseudomonadota</taxon>
        <taxon>Alphaproteobacteria</taxon>
        <taxon>Caulobacterales</taxon>
        <taxon>Caulobacteraceae</taxon>
        <taxon>Brevundimonas</taxon>
    </lineage>
</organism>
<dbReference type="InterPro" id="IPR047198">
    <property type="entry name" value="DDP-like_NUDIX"/>
</dbReference>
<evidence type="ECO:0000313" key="7">
    <source>
        <dbReference type="Proteomes" id="UP000527324"/>
    </source>
</evidence>
<dbReference type="Gene3D" id="3.90.79.10">
    <property type="entry name" value="Nucleoside Triphosphate Pyrophosphohydrolase"/>
    <property type="match status" value="1"/>
</dbReference>
<evidence type="ECO:0000313" key="6">
    <source>
        <dbReference type="EMBL" id="MBB5740627.1"/>
    </source>
</evidence>
<dbReference type="PROSITE" id="PS51462">
    <property type="entry name" value="NUDIX"/>
    <property type="match status" value="1"/>
</dbReference>
<dbReference type="GO" id="GO:0016462">
    <property type="term" value="F:pyrophosphatase activity"/>
    <property type="evidence" value="ECO:0007669"/>
    <property type="project" value="InterPro"/>
</dbReference>
<dbReference type="CDD" id="cd04666">
    <property type="entry name" value="NUDIX_DIPP2_like_Nudt4"/>
    <property type="match status" value="1"/>
</dbReference>
<dbReference type="RefSeq" id="WP_054765991.1">
    <property type="nucleotide sequence ID" value="NZ_CAJFZS010000001.1"/>
</dbReference>
<evidence type="ECO:0000256" key="1">
    <source>
        <dbReference type="ARBA" id="ARBA00001946"/>
    </source>
</evidence>
<dbReference type="GO" id="GO:0005737">
    <property type="term" value="C:cytoplasm"/>
    <property type="evidence" value="ECO:0007669"/>
    <property type="project" value="TreeGrafter"/>
</dbReference>
<gene>
    <name evidence="6" type="ORF">GGQ93_002346</name>
</gene>
<sequence length="153" mass="16733">MASGAKRTARSEMRQVAALPWRVEEGERRILMITSRQTGRWVIPKGGRMAGKTDAQAAVQEALEEAGVKGAVEDAPIGVFRYAKTLKDGGQRKCVVSVYPLQVLIQLGAWPEDHQRQRRWMTPQAAAAAVNEPDLAALILEFAATLPTDEQPA</sequence>